<dbReference type="InterPro" id="IPR005683">
    <property type="entry name" value="Tom22"/>
</dbReference>
<keyword evidence="10" id="KW-0496">Mitochondrion</keyword>
<evidence type="ECO:0000256" key="6">
    <source>
        <dbReference type="ARBA" id="ARBA00022787"/>
    </source>
</evidence>
<evidence type="ECO:0000256" key="12">
    <source>
        <dbReference type="ARBA" id="ARBA00023170"/>
    </source>
</evidence>
<keyword evidence="11 13" id="KW-0472">Membrane</keyword>
<dbReference type="PANTHER" id="PTHR12504">
    <property type="entry name" value="MITOCHONDRIAL IMPORT RECEPTOR SUBUNIT TOM22"/>
    <property type="match status" value="1"/>
</dbReference>
<comment type="similarity">
    <text evidence="2">Belongs to the Tom22 family.</text>
</comment>
<evidence type="ECO:0000256" key="1">
    <source>
        <dbReference type="ARBA" id="ARBA00004572"/>
    </source>
</evidence>
<keyword evidence="9" id="KW-0811">Translocation</keyword>
<proteinExistence type="inferred from homology"/>
<evidence type="ECO:0000256" key="8">
    <source>
        <dbReference type="ARBA" id="ARBA00022989"/>
    </source>
</evidence>
<evidence type="ECO:0000313" key="15">
    <source>
        <dbReference type="Proteomes" id="UP000784294"/>
    </source>
</evidence>
<dbReference type="PANTHER" id="PTHR12504:SF0">
    <property type="entry name" value="MITOCHONDRIAL IMPORT RECEPTOR SUBUNIT TOM22 HOMOLOG"/>
    <property type="match status" value="1"/>
</dbReference>
<evidence type="ECO:0000256" key="7">
    <source>
        <dbReference type="ARBA" id="ARBA00022927"/>
    </source>
</evidence>
<comment type="caution">
    <text evidence="14">The sequence shown here is derived from an EMBL/GenBank/DDBJ whole genome shotgun (WGS) entry which is preliminary data.</text>
</comment>
<evidence type="ECO:0000256" key="3">
    <source>
        <dbReference type="ARBA" id="ARBA00016229"/>
    </source>
</evidence>
<comment type="subcellular location">
    <subcellularLocation>
        <location evidence="1">Mitochondrion outer membrane</location>
        <topology evidence="1">Single-pass membrane protein</topology>
    </subcellularLocation>
</comment>
<evidence type="ECO:0000256" key="2">
    <source>
        <dbReference type="ARBA" id="ARBA00009874"/>
    </source>
</evidence>
<dbReference type="OrthoDB" id="6270564at2759"/>
<keyword evidence="6" id="KW-1000">Mitochondrion outer membrane</keyword>
<gene>
    <name evidence="14" type="ORF">PXEA_LOCUS10906</name>
</gene>
<feature type="transmembrane region" description="Helical" evidence="13">
    <location>
        <begin position="83"/>
        <end position="105"/>
    </location>
</feature>
<keyword evidence="5 13" id="KW-0812">Transmembrane</keyword>
<evidence type="ECO:0000313" key="14">
    <source>
        <dbReference type="EMBL" id="VEL17466.1"/>
    </source>
</evidence>
<reference evidence="14" key="1">
    <citation type="submission" date="2018-11" db="EMBL/GenBank/DDBJ databases">
        <authorList>
            <consortium name="Pathogen Informatics"/>
        </authorList>
    </citation>
    <scope>NUCLEOTIDE SEQUENCE</scope>
</reference>
<evidence type="ECO:0000256" key="5">
    <source>
        <dbReference type="ARBA" id="ARBA00022692"/>
    </source>
</evidence>
<evidence type="ECO:0000256" key="4">
    <source>
        <dbReference type="ARBA" id="ARBA00022448"/>
    </source>
</evidence>
<dbReference type="AlphaFoldDB" id="A0A448WQA9"/>
<keyword evidence="8 13" id="KW-1133">Transmembrane helix</keyword>
<sequence length="144" mass="16052">MYGISEDFLSGRVVRSIFVPEKGDYSDDELNLLDDAEFEDESLWERIFGLTEMFPESFRSKVSDVTKTFTSCSSTLYAVSRHIVWFGVTTSVVCFLPLSIELFLWQQNDKEALTHRAMLLGPQASGGGLVPGFTSVAPQLTPAK</sequence>
<protein>
    <recommendedName>
        <fullName evidence="3">Mitochondrial import receptor subunit TOM22 homolog</fullName>
    </recommendedName>
</protein>
<accession>A0A448WQA9</accession>
<name>A0A448WQA9_9PLAT</name>
<keyword evidence="12" id="KW-0675">Receptor</keyword>
<evidence type="ECO:0000256" key="13">
    <source>
        <dbReference type="SAM" id="Phobius"/>
    </source>
</evidence>
<dbReference type="Proteomes" id="UP000784294">
    <property type="component" value="Unassembled WGS sequence"/>
</dbReference>
<dbReference type="GO" id="GO:0006886">
    <property type="term" value="P:intracellular protein transport"/>
    <property type="evidence" value="ECO:0007669"/>
    <property type="project" value="InterPro"/>
</dbReference>
<dbReference type="GO" id="GO:0005741">
    <property type="term" value="C:mitochondrial outer membrane"/>
    <property type="evidence" value="ECO:0007669"/>
    <property type="project" value="UniProtKB-SubCell"/>
</dbReference>
<keyword evidence="7" id="KW-0653">Protein transport</keyword>
<dbReference type="EMBL" id="CAAALY010032749">
    <property type="protein sequence ID" value="VEL17466.1"/>
    <property type="molecule type" value="Genomic_DNA"/>
</dbReference>
<dbReference type="CDD" id="cd22884">
    <property type="entry name" value="TOM22"/>
    <property type="match status" value="1"/>
</dbReference>
<evidence type="ECO:0000256" key="9">
    <source>
        <dbReference type="ARBA" id="ARBA00023010"/>
    </source>
</evidence>
<keyword evidence="15" id="KW-1185">Reference proteome</keyword>
<evidence type="ECO:0000256" key="11">
    <source>
        <dbReference type="ARBA" id="ARBA00023136"/>
    </source>
</evidence>
<dbReference type="Pfam" id="PF04281">
    <property type="entry name" value="Tom22"/>
    <property type="match status" value="1"/>
</dbReference>
<organism evidence="14 15">
    <name type="scientific">Protopolystoma xenopodis</name>
    <dbReference type="NCBI Taxonomy" id="117903"/>
    <lineage>
        <taxon>Eukaryota</taxon>
        <taxon>Metazoa</taxon>
        <taxon>Spiralia</taxon>
        <taxon>Lophotrochozoa</taxon>
        <taxon>Platyhelminthes</taxon>
        <taxon>Monogenea</taxon>
        <taxon>Polyopisthocotylea</taxon>
        <taxon>Polystomatidea</taxon>
        <taxon>Polystomatidae</taxon>
        <taxon>Protopolystoma</taxon>
    </lineage>
</organism>
<evidence type="ECO:0000256" key="10">
    <source>
        <dbReference type="ARBA" id="ARBA00023128"/>
    </source>
</evidence>
<keyword evidence="4" id="KW-0813">Transport</keyword>